<feature type="compositionally biased region" description="Low complexity" evidence="3">
    <location>
        <begin position="440"/>
        <end position="461"/>
    </location>
</feature>
<dbReference type="PROSITE" id="PS50222">
    <property type="entry name" value="EF_HAND_2"/>
    <property type="match status" value="2"/>
</dbReference>
<dbReference type="Proteomes" id="UP001295423">
    <property type="component" value="Unassembled WGS sequence"/>
</dbReference>
<organism evidence="5 6">
    <name type="scientific">Cylindrotheca closterium</name>
    <dbReference type="NCBI Taxonomy" id="2856"/>
    <lineage>
        <taxon>Eukaryota</taxon>
        <taxon>Sar</taxon>
        <taxon>Stramenopiles</taxon>
        <taxon>Ochrophyta</taxon>
        <taxon>Bacillariophyta</taxon>
        <taxon>Bacillariophyceae</taxon>
        <taxon>Bacillariophycidae</taxon>
        <taxon>Bacillariales</taxon>
        <taxon>Bacillariaceae</taxon>
        <taxon>Cylindrotheca</taxon>
    </lineage>
</organism>
<feature type="compositionally biased region" description="Acidic residues" evidence="3">
    <location>
        <begin position="783"/>
        <end position="803"/>
    </location>
</feature>
<gene>
    <name evidence="5" type="ORF">CYCCA115_LOCUS11309</name>
</gene>
<sequence length="909" mass="102071">MLLGIFKSLIIQEDSSEPPRSEPSHGPVTPSSLPLHVSLENAKKIGVLDREEERKASETESFESMSNDAGSSSSSSSSSGSERLAPQTPKNEDEPETFTIPRSKSSGAIDRIRKHRQDRRASFGEETMDGTQSQEEGLCEKKSDQLSLSRANLQRIRELRNRRTKSVQAGLGGSDPLPLSGANIQRIQRTTSVMEEGFDDESSSQPHSSLSEFNETEENPMLKPRNLPLRVRRTRENSSGSITRNLTGARSGGFSSRSLLTRSRSGTSDYSKQSLMQGRHAQSMGSLSWTKENSPSSPSSRNHTWRTSSSGTAARIRDRRGLSQSEHGSVSGSRIGNLPATTSVKGTTLELLALIKKRRMARQSLSPVPARKTQPRRRRSSSFSPDRARKRLEQKELDARTMCLSIENETSRAESSDALHDSSNSITKTPASTSTGAMPPSSYASPAASDAEESCSASFDSFQDDEEDLSDEESDEESHMSPKGVMEFYQSSQDKFTTQGIDAAHQEKVKQMRAEMEALQKQLRQTEENKVGAMQLLREDVDTRKAKMMQLAKRKIQSHLESEMELKIYTMEVEQTRLKKLKEAMEKGKGELERTVAIAEGDIQNMMKENEHLDAENKEVHRMYTHLSKWVAKKTVQNEKLVKAEEKLKTIHSGSLNLIAQEKLSTLYRRCMYRVAQGVNSCEGFDFELNEDVWDMIKEAEAEAGKEVIDLHEVDEWEKELAENETPLVGMRFSAGLDNSDDVDGLTMSIRTRSTLENLDLSRRSRASHDCSYRTDGTGTSISEEEMYYSESESESEDDEEFEEDMERLDGSVTFYENVLAEVSVNLDAIQMNTLHESKDMLISIFKFMDVDGSGDVDLEEFKVGIELLNKRLPESSRFEDAEELFKLLDKDNSGSIDLEEFERVFDDM</sequence>
<protein>
    <recommendedName>
        <fullName evidence="4">EF-hand domain-containing protein</fullName>
    </recommendedName>
</protein>
<dbReference type="PROSITE" id="PS00018">
    <property type="entry name" value="EF_HAND_1"/>
    <property type="match status" value="2"/>
</dbReference>
<comment type="caution">
    <text evidence="5">The sequence shown here is derived from an EMBL/GenBank/DDBJ whole genome shotgun (WGS) entry which is preliminary data.</text>
</comment>
<reference evidence="5" key="1">
    <citation type="submission" date="2023-08" db="EMBL/GenBank/DDBJ databases">
        <authorList>
            <person name="Audoor S."/>
            <person name="Bilcke G."/>
        </authorList>
    </citation>
    <scope>NUCLEOTIDE SEQUENCE</scope>
</reference>
<keyword evidence="6" id="KW-1185">Reference proteome</keyword>
<feature type="region of interest" description="Disordered" evidence="3">
    <location>
        <begin position="770"/>
        <end position="803"/>
    </location>
</feature>
<evidence type="ECO:0000313" key="5">
    <source>
        <dbReference type="EMBL" id="CAJ1947789.1"/>
    </source>
</evidence>
<keyword evidence="2" id="KW-0175">Coiled coil</keyword>
<dbReference type="GO" id="GO:0005509">
    <property type="term" value="F:calcium ion binding"/>
    <property type="evidence" value="ECO:0007669"/>
    <property type="project" value="InterPro"/>
</dbReference>
<feature type="compositionally biased region" description="Polar residues" evidence="3">
    <location>
        <begin position="283"/>
        <end position="312"/>
    </location>
</feature>
<feature type="domain" description="EF-hand" evidence="4">
    <location>
        <begin position="877"/>
        <end position="909"/>
    </location>
</feature>
<dbReference type="SMART" id="SM00054">
    <property type="entry name" value="EFh"/>
    <property type="match status" value="2"/>
</dbReference>
<evidence type="ECO:0000256" key="1">
    <source>
        <dbReference type="ARBA" id="ARBA00022837"/>
    </source>
</evidence>
<feature type="compositionally biased region" description="Low complexity" evidence="3">
    <location>
        <begin position="247"/>
        <end position="268"/>
    </location>
</feature>
<dbReference type="SUPFAM" id="SSF47473">
    <property type="entry name" value="EF-hand"/>
    <property type="match status" value="1"/>
</dbReference>
<dbReference type="InterPro" id="IPR002048">
    <property type="entry name" value="EF_hand_dom"/>
</dbReference>
<name>A0AAD2FNU0_9STRA</name>
<dbReference type="CDD" id="cd00051">
    <property type="entry name" value="EFh"/>
    <property type="match status" value="1"/>
</dbReference>
<dbReference type="AlphaFoldDB" id="A0AAD2FNU0"/>
<feature type="compositionally biased region" description="Basic and acidic residues" evidence="3">
    <location>
        <begin position="41"/>
        <end position="58"/>
    </location>
</feature>
<dbReference type="InterPro" id="IPR011992">
    <property type="entry name" value="EF-hand-dom_pair"/>
</dbReference>
<feature type="compositionally biased region" description="Acidic residues" evidence="3">
    <location>
        <begin position="462"/>
        <end position="476"/>
    </location>
</feature>
<feature type="region of interest" description="Disordered" evidence="3">
    <location>
        <begin position="408"/>
        <end position="482"/>
    </location>
</feature>
<feature type="compositionally biased region" description="Polar residues" evidence="3">
    <location>
        <begin position="322"/>
        <end position="341"/>
    </location>
</feature>
<feature type="coiled-coil region" evidence="2">
    <location>
        <begin position="502"/>
        <end position="536"/>
    </location>
</feature>
<feature type="compositionally biased region" description="Low complexity" evidence="3">
    <location>
        <begin position="70"/>
        <end position="81"/>
    </location>
</feature>
<feature type="coiled-coil region" evidence="2">
    <location>
        <begin position="571"/>
        <end position="623"/>
    </location>
</feature>
<proteinExistence type="predicted"/>
<accession>A0AAD2FNU0</accession>
<feature type="region of interest" description="Disordered" evidence="3">
    <location>
        <begin position="159"/>
        <end position="341"/>
    </location>
</feature>
<dbReference type="Pfam" id="PF13499">
    <property type="entry name" value="EF-hand_7"/>
    <property type="match status" value="1"/>
</dbReference>
<evidence type="ECO:0000259" key="4">
    <source>
        <dbReference type="PROSITE" id="PS50222"/>
    </source>
</evidence>
<feature type="compositionally biased region" description="Polar residues" evidence="3">
    <location>
        <begin position="182"/>
        <end position="193"/>
    </location>
</feature>
<dbReference type="Gene3D" id="1.10.238.10">
    <property type="entry name" value="EF-hand"/>
    <property type="match status" value="1"/>
</dbReference>
<feature type="compositionally biased region" description="Polar residues" evidence="3">
    <location>
        <begin position="421"/>
        <end position="436"/>
    </location>
</feature>
<feature type="compositionally biased region" description="Polar residues" evidence="3">
    <location>
        <begin position="237"/>
        <end position="246"/>
    </location>
</feature>
<dbReference type="EMBL" id="CAKOGP040001736">
    <property type="protein sequence ID" value="CAJ1947789.1"/>
    <property type="molecule type" value="Genomic_DNA"/>
</dbReference>
<feature type="region of interest" description="Disordered" evidence="3">
    <location>
        <begin position="360"/>
        <end position="396"/>
    </location>
</feature>
<keyword evidence="1" id="KW-0106">Calcium</keyword>
<evidence type="ECO:0000313" key="6">
    <source>
        <dbReference type="Proteomes" id="UP001295423"/>
    </source>
</evidence>
<evidence type="ECO:0000256" key="2">
    <source>
        <dbReference type="SAM" id="Coils"/>
    </source>
</evidence>
<dbReference type="InterPro" id="IPR018247">
    <property type="entry name" value="EF_Hand_1_Ca_BS"/>
</dbReference>
<feature type="region of interest" description="Disordered" evidence="3">
    <location>
        <begin position="10"/>
        <end position="147"/>
    </location>
</feature>
<feature type="compositionally biased region" description="Basic and acidic residues" evidence="3">
    <location>
        <begin position="409"/>
        <end position="420"/>
    </location>
</feature>
<evidence type="ECO:0000256" key="3">
    <source>
        <dbReference type="SAM" id="MobiDB-lite"/>
    </source>
</evidence>
<feature type="domain" description="EF-hand" evidence="4">
    <location>
        <begin position="837"/>
        <end position="872"/>
    </location>
</feature>